<reference evidence="8" key="1">
    <citation type="submission" date="2022-10" db="EMBL/GenBank/DDBJ databases">
        <title>Genome assembly of Pristionchus species.</title>
        <authorList>
            <person name="Yoshida K."/>
            <person name="Sommer R.J."/>
        </authorList>
    </citation>
    <scope>NUCLEOTIDE SEQUENCE [LARGE SCALE GENOMIC DNA]</scope>
    <source>
        <strain evidence="8">RS5460</strain>
    </source>
</reference>
<comment type="caution">
    <text evidence="7">The sequence shown here is derived from an EMBL/GenBank/DDBJ whole genome shotgun (WGS) entry which is preliminary data.</text>
</comment>
<evidence type="ECO:0000256" key="5">
    <source>
        <dbReference type="SAM" id="Phobius"/>
    </source>
</evidence>
<comment type="subcellular location">
    <subcellularLocation>
        <location evidence="1">Golgi apparatus membrane</location>
        <topology evidence="1">Single-pass type II membrane protein</topology>
    </subcellularLocation>
</comment>
<dbReference type="GO" id="GO:0015012">
    <property type="term" value="P:heparan sulfate proteoglycan biosynthetic process"/>
    <property type="evidence" value="ECO:0007669"/>
    <property type="project" value="TreeGrafter"/>
</dbReference>
<evidence type="ECO:0000256" key="4">
    <source>
        <dbReference type="ARBA" id="ARBA00022989"/>
    </source>
</evidence>
<gene>
    <name evidence="7" type="ORF">PMAYCL1PPCAC_28555</name>
</gene>
<evidence type="ECO:0000256" key="1">
    <source>
        <dbReference type="ARBA" id="ARBA00004323"/>
    </source>
</evidence>
<evidence type="ECO:0000313" key="7">
    <source>
        <dbReference type="EMBL" id="GMR58360.1"/>
    </source>
</evidence>
<keyword evidence="5" id="KW-0472">Membrane</keyword>
<feature type="non-terminal residue" evidence="7">
    <location>
        <position position="1"/>
    </location>
</feature>
<dbReference type="EMBL" id="BTRK01000006">
    <property type="protein sequence ID" value="GMR58360.1"/>
    <property type="molecule type" value="Genomic_DNA"/>
</dbReference>
<evidence type="ECO:0000259" key="6">
    <source>
        <dbReference type="PROSITE" id="PS51212"/>
    </source>
</evidence>
<feature type="transmembrane region" description="Helical" evidence="5">
    <location>
        <begin position="7"/>
        <end position="29"/>
    </location>
</feature>
<dbReference type="GO" id="GO:0000139">
    <property type="term" value="C:Golgi membrane"/>
    <property type="evidence" value="ECO:0007669"/>
    <property type="project" value="UniProtKB-SubCell"/>
</dbReference>
<dbReference type="AlphaFoldDB" id="A0AAN5DA17"/>
<sequence length="263" mass="30206">IRMAVRSLPLFAILLLCTILICFWLLLLMEREEMNWEGSGTRKEKRNLSSCRLPDELAESAMGRMKSEECREKLREVACALEEGTLHETFPLSTCPLFDSRRKDEYIGCYADSKRKRLLDGHSFTWKGDNSREKCGLLCSRAGYVYYGVEYGVECFCGNEMGGGRRIEEERCRTHSCPIGGGGCGGFESIAVYSTGMNQSLTWTRPKYVEVEDDKEYDIRILFLLQLNGRNIKQVRQMLRSMYSPQTSLLYPCGFETEVHAQW</sequence>
<keyword evidence="4 5" id="KW-1133">Transmembrane helix</keyword>
<dbReference type="PROSITE" id="PS51212">
    <property type="entry name" value="WSC"/>
    <property type="match status" value="1"/>
</dbReference>
<proteinExistence type="predicted"/>
<evidence type="ECO:0000256" key="2">
    <source>
        <dbReference type="ARBA" id="ARBA00022692"/>
    </source>
</evidence>
<dbReference type="InterPro" id="IPR002889">
    <property type="entry name" value="WSC_carb-bd"/>
</dbReference>
<dbReference type="SMART" id="SM00321">
    <property type="entry name" value="WSC"/>
    <property type="match status" value="1"/>
</dbReference>
<keyword evidence="3" id="KW-0735">Signal-anchor</keyword>
<dbReference type="PANTHER" id="PTHR46025">
    <property type="entry name" value="XYLOSYLTRANSFERASE OXT"/>
    <property type="match status" value="1"/>
</dbReference>
<protein>
    <recommendedName>
        <fullName evidence="6">WSC domain-containing protein</fullName>
    </recommendedName>
</protein>
<dbReference type="Pfam" id="PF01822">
    <property type="entry name" value="WSC"/>
    <property type="match status" value="1"/>
</dbReference>
<organism evidence="7 8">
    <name type="scientific">Pristionchus mayeri</name>
    <dbReference type="NCBI Taxonomy" id="1317129"/>
    <lineage>
        <taxon>Eukaryota</taxon>
        <taxon>Metazoa</taxon>
        <taxon>Ecdysozoa</taxon>
        <taxon>Nematoda</taxon>
        <taxon>Chromadorea</taxon>
        <taxon>Rhabditida</taxon>
        <taxon>Rhabditina</taxon>
        <taxon>Diplogasteromorpha</taxon>
        <taxon>Diplogasteroidea</taxon>
        <taxon>Neodiplogasteridae</taxon>
        <taxon>Pristionchus</taxon>
    </lineage>
</organism>
<dbReference type="Proteomes" id="UP001328107">
    <property type="component" value="Unassembled WGS sequence"/>
</dbReference>
<name>A0AAN5DA17_9BILA</name>
<dbReference type="InterPro" id="IPR043538">
    <property type="entry name" value="XYLT"/>
</dbReference>
<keyword evidence="8" id="KW-1185">Reference proteome</keyword>
<dbReference type="GO" id="GO:0030158">
    <property type="term" value="F:protein xylosyltransferase activity"/>
    <property type="evidence" value="ECO:0007669"/>
    <property type="project" value="InterPro"/>
</dbReference>
<evidence type="ECO:0000256" key="3">
    <source>
        <dbReference type="ARBA" id="ARBA00022968"/>
    </source>
</evidence>
<feature type="non-terminal residue" evidence="7">
    <location>
        <position position="263"/>
    </location>
</feature>
<evidence type="ECO:0000313" key="8">
    <source>
        <dbReference type="Proteomes" id="UP001328107"/>
    </source>
</evidence>
<accession>A0AAN5DA17</accession>
<feature type="domain" description="WSC" evidence="6">
    <location>
        <begin position="103"/>
        <end position="196"/>
    </location>
</feature>
<dbReference type="PANTHER" id="PTHR46025:SF3">
    <property type="entry name" value="XYLOSYLTRANSFERASE OXT"/>
    <property type="match status" value="1"/>
</dbReference>
<keyword evidence="2 5" id="KW-0812">Transmembrane</keyword>
<dbReference type="GO" id="GO:0050650">
    <property type="term" value="P:chondroitin sulfate proteoglycan biosynthetic process"/>
    <property type="evidence" value="ECO:0007669"/>
    <property type="project" value="TreeGrafter"/>
</dbReference>